<reference evidence="1 2" key="1">
    <citation type="submission" date="2019-02" db="EMBL/GenBank/DDBJ databases">
        <title>Deep-cultivation of Planctomycetes and their phenomic and genomic characterization uncovers novel biology.</title>
        <authorList>
            <person name="Wiegand S."/>
            <person name="Jogler M."/>
            <person name="Boedeker C."/>
            <person name="Pinto D."/>
            <person name="Vollmers J."/>
            <person name="Rivas-Marin E."/>
            <person name="Kohn T."/>
            <person name="Peeters S.H."/>
            <person name="Heuer A."/>
            <person name="Rast P."/>
            <person name="Oberbeckmann S."/>
            <person name="Bunk B."/>
            <person name="Jeske O."/>
            <person name="Meyerdierks A."/>
            <person name="Storesund J.E."/>
            <person name="Kallscheuer N."/>
            <person name="Luecker S."/>
            <person name="Lage O.M."/>
            <person name="Pohl T."/>
            <person name="Merkel B.J."/>
            <person name="Hornburger P."/>
            <person name="Mueller R.-W."/>
            <person name="Bruemmer F."/>
            <person name="Labrenz M."/>
            <person name="Spormann A.M."/>
            <person name="Op den Camp H."/>
            <person name="Overmann J."/>
            <person name="Amann R."/>
            <person name="Jetten M.S.M."/>
            <person name="Mascher T."/>
            <person name="Medema M.H."/>
            <person name="Devos D.P."/>
            <person name="Kaster A.-K."/>
            <person name="Ovreas L."/>
            <person name="Rohde M."/>
            <person name="Galperin M.Y."/>
            <person name="Jogler C."/>
        </authorList>
    </citation>
    <scope>NUCLEOTIDE SEQUENCE [LARGE SCALE GENOMIC DNA]</scope>
    <source>
        <strain evidence="1 2">ETA_A1</strain>
    </source>
</reference>
<dbReference type="InterPro" id="IPR045534">
    <property type="entry name" value="DUF6428"/>
</dbReference>
<evidence type="ECO:0000313" key="2">
    <source>
        <dbReference type="Proteomes" id="UP000319576"/>
    </source>
</evidence>
<dbReference type="OrthoDB" id="66316at2"/>
<dbReference type="Proteomes" id="UP000319576">
    <property type="component" value="Chromosome"/>
</dbReference>
<dbReference type="AlphaFoldDB" id="A0A517XRJ1"/>
<accession>A0A517XRJ1</accession>
<protein>
    <submittedName>
        <fullName evidence="1">Uncharacterized protein</fullName>
    </submittedName>
</protein>
<name>A0A517XRJ1_9BACT</name>
<organism evidence="1 2">
    <name type="scientific">Urbifossiella limnaea</name>
    <dbReference type="NCBI Taxonomy" id="2528023"/>
    <lineage>
        <taxon>Bacteria</taxon>
        <taxon>Pseudomonadati</taxon>
        <taxon>Planctomycetota</taxon>
        <taxon>Planctomycetia</taxon>
        <taxon>Gemmatales</taxon>
        <taxon>Gemmataceae</taxon>
        <taxon>Urbifossiella</taxon>
    </lineage>
</organism>
<proteinExistence type="predicted"/>
<dbReference type="KEGG" id="uli:ETAA1_20700"/>
<evidence type="ECO:0000313" key="1">
    <source>
        <dbReference type="EMBL" id="QDU20127.1"/>
    </source>
</evidence>
<dbReference type="EMBL" id="CP036273">
    <property type="protein sequence ID" value="QDU20127.1"/>
    <property type="molecule type" value="Genomic_DNA"/>
</dbReference>
<dbReference type="RefSeq" id="WP_145237155.1">
    <property type="nucleotide sequence ID" value="NZ_CP036273.1"/>
</dbReference>
<dbReference type="Pfam" id="PF20001">
    <property type="entry name" value="DUF6428"/>
    <property type="match status" value="1"/>
</dbReference>
<keyword evidence="2" id="KW-1185">Reference proteome</keyword>
<gene>
    <name evidence="1" type="ORF">ETAA1_20700</name>
</gene>
<sequence length="141" mass="14836">MLLSEFTTLLTAHPAAGLHLMLPDGDFVPAHFHVTEVGRVAKDFIDCGGERRSTRSCVLQVWVADDTAHRLLAGKLARIIQLGAPVLGADDLPVEVEYDAGVITQLPVTGAEVTPAGLLFHLGGKHTACLAPDRCGVSGCS</sequence>